<dbReference type="Proteomes" id="UP000245202">
    <property type="component" value="Unassembled WGS sequence"/>
</dbReference>
<organism evidence="3 4">
    <name type="scientific">Paenibacillus agaridevorans</name>
    <dbReference type="NCBI Taxonomy" id="171404"/>
    <lineage>
        <taxon>Bacteria</taxon>
        <taxon>Bacillati</taxon>
        <taxon>Bacillota</taxon>
        <taxon>Bacilli</taxon>
        <taxon>Bacillales</taxon>
        <taxon>Paenibacillaceae</taxon>
        <taxon>Paenibacillus</taxon>
    </lineage>
</organism>
<feature type="region of interest" description="Disordered" evidence="1">
    <location>
        <begin position="558"/>
        <end position="590"/>
    </location>
</feature>
<keyword evidence="4" id="KW-1185">Reference proteome</keyword>
<dbReference type="AlphaFoldDB" id="A0A2R5EMG6"/>
<proteinExistence type="predicted"/>
<evidence type="ECO:0000256" key="1">
    <source>
        <dbReference type="SAM" id="MobiDB-lite"/>
    </source>
</evidence>
<evidence type="ECO:0000259" key="2">
    <source>
        <dbReference type="Pfam" id="PF13699"/>
    </source>
</evidence>
<accession>A0A2R5EMG6</accession>
<feature type="compositionally biased region" description="Polar residues" evidence="1">
    <location>
        <begin position="579"/>
        <end position="590"/>
    </location>
</feature>
<gene>
    <name evidence="3" type="ORF">PAT3040_01367</name>
</gene>
<feature type="domain" description="eCIS core" evidence="2">
    <location>
        <begin position="1"/>
        <end position="73"/>
    </location>
</feature>
<evidence type="ECO:0000313" key="4">
    <source>
        <dbReference type="Proteomes" id="UP000245202"/>
    </source>
</evidence>
<name>A0A2R5EMG6_9BACL</name>
<protein>
    <recommendedName>
        <fullName evidence="2">eCIS core domain-containing protein</fullName>
    </recommendedName>
</protein>
<dbReference type="InterPro" id="IPR025295">
    <property type="entry name" value="eCIS_core_dom"/>
</dbReference>
<feature type="compositionally biased region" description="Basic and acidic residues" evidence="1">
    <location>
        <begin position="154"/>
        <end position="172"/>
    </location>
</feature>
<dbReference type="RefSeq" id="WP_219930240.1">
    <property type="nucleotide sequence ID" value="NZ_BDQX01000054.1"/>
</dbReference>
<reference evidence="3 4" key="1">
    <citation type="submission" date="2017-08" db="EMBL/GenBank/DDBJ databases">
        <title>Substantial Increase in Enzyme Production by Combined Drug-Resistance Mutations in Paenibacillus agaridevorans.</title>
        <authorList>
            <person name="Tanaka Y."/>
            <person name="Funane K."/>
            <person name="Hosaka T."/>
            <person name="Shiwa Y."/>
            <person name="Fujita N."/>
            <person name="Miyazaki T."/>
            <person name="Yoshikawa H."/>
            <person name="Murakami K."/>
            <person name="Kasahara K."/>
            <person name="Inaoka T."/>
            <person name="Hiraga Y."/>
            <person name="Ochi K."/>
        </authorList>
    </citation>
    <scope>NUCLEOTIDE SEQUENCE [LARGE SCALE GENOMIC DNA]</scope>
    <source>
        <strain evidence="3 4">T-3040</strain>
    </source>
</reference>
<sequence>MPEDLQAKMEQSFGADFSNVRIHVGSQASQVGALAYTQGSDIHFAPGQYKPDSRDGQQLLGHELSHVIQQREGRVAPTDQLSTGHALNDSPALEQEADRMGAMAANAPEPEHQNQAESESEEFQDVVQRQTEDKGGRSSISSTYADSPIQRMPRPSEAKKQLGEPKEHATIQPDKKFGMGETLSKNNTHYRALLRKLELFDRYVDQEIVGNTPEEIDDQLNVIMSLYNEVENVSDACISHNKNDDKDSRADYIRRLKKALPLEKRAVRSSAAEYKLDPAKDRPLWALLTSKGLPGLAEDLNGVTGTGGSNTIALFEIGPDKKGMFKETKLALRSYEEMSEMASENKKDSADDENGNATIDSRIDRAGARLAAMSRLDKLLDAGVIAGAEMALHNSGISGSGGRYKSLKPLNDDIEASRKGSFNVDDPVFQRAMSRLQLIDTLAMQVDLQGGNFMIERDDDGNVLGVKGLGNDMAIGAQTDLDSNHQEYPGLSKFVDRELAKRILALKPDDLRILMEDLLAPAEINALVDRLVKLQNHLRKESSRLLAREEWSTVNEMLSQGDTSYGSDLDMPASHSRSKTAQQDPSSEDE</sequence>
<dbReference type="EMBL" id="BDQX01000054">
    <property type="protein sequence ID" value="GBG06829.1"/>
    <property type="molecule type" value="Genomic_DNA"/>
</dbReference>
<feature type="region of interest" description="Disordered" evidence="1">
    <location>
        <begin position="106"/>
        <end position="172"/>
    </location>
</feature>
<comment type="caution">
    <text evidence="3">The sequence shown here is derived from an EMBL/GenBank/DDBJ whole genome shotgun (WGS) entry which is preliminary data.</text>
</comment>
<dbReference type="Pfam" id="PF13699">
    <property type="entry name" value="eCIS_core"/>
    <property type="match status" value="1"/>
</dbReference>
<evidence type="ECO:0000313" key="3">
    <source>
        <dbReference type="EMBL" id="GBG06829.1"/>
    </source>
</evidence>